<keyword evidence="1" id="KW-0547">Nucleotide-binding</keyword>
<dbReference type="EMBL" id="KF944799">
    <property type="protein sequence ID" value="AIE45664.1"/>
    <property type="molecule type" value="Genomic_DNA"/>
</dbReference>
<evidence type="ECO:0000313" key="7">
    <source>
        <dbReference type="EMBL" id="AIE45660.1"/>
    </source>
</evidence>
<dbReference type="EMBL" id="KF944796">
    <property type="protein sequence ID" value="AIE45661.1"/>
    <property type="molecule type" value="Genomic_DNA"/>
</dbReference>
<dbReference type="CDD" id="cd21417">
    <property type="entry name" value="AvrRxo1"/>
    <property type="match status" value="1"/>
</dbReference>
<dbReference type="NCBIfam" id="NF041405">
    <property type="entry name" value="XopAJ"/>
    <property type="match status" value="1"/>
</dbReference>
<proteinExistence type="predicted"/>
<dbReference type="EMBL" id="KF944800">
    <property type="protein sequence ID" value="AIE45665.1"/>
    <property type="molecule type" value="Genomic_DNA"/>
</dbReference>
<feature type="non-terminal residue" evidence="10">
    <location>
        <position position="414"/>
    </location>
</feature>
<evidence type="ECO:0000256" key="3">
    <source>
        <dbReference type="SAM" id="MobiDB-lite"/>
    </source>
</evidence>
<evidence type="ECO:0000313" key="8">
    <source>
        <dbReference type="EMBL" id="AIE45661.1"/>
    </source>
</evidence>
<evidence type="ECO:0000313" key="9">
    <source>
        <dbReference type="EMBL" id="AIE45662.1"/>
    </source>
</evidence>
<feature type="region of interest" description="Disordered" evidence="3">
    <location>
        <begin position="1"/>
        <end position="98"/>
    </location>
</feature>
<reference evidence="10" key="1">
    <citation type="journal article" date="2014" name="Phytopathology">
        <title>Comparative analysis of type III secreted effector genes reflects divergence of Acidovorax citrulli strains into three distinct lineages.</title>
        <authorList>
            <person name="Eckshtain-Levi N."/>
            <person name="Munitz T."/>
            <person name="Zivanovic M."/>
            <person name="Traore S.M."/>
            <person name="Sproer C."/>
            <person name="Zhao B."/>
            <person name="Welbaum G."/>
            <person name="Walcott R.R."/>
            <person name="Sikorski J."/>
            <person name="Burdman S."/>
        </authorList>
    </citation>
    <scope>NUCLEOTIDE SEQUENCE</scope>
    <source>
        <strain evidence="5">7a1</strain>
        <strain evidence="14">AAC206-102</strain>
        <strain evidence="12">AAC92-17</strain>
        <strain evidence="15">AAC94-12</strain>
        <strain evidence="13">AAC94-21</strain>
        <strain evidence="7">Tw148</strain>
        <strain evidence="6">Tw16</strain>
        <strain evidence="8">W1</strain>
        <strain evidence="9">W2</strain>
        <strain evidence="10">W4</strain>
        <strain evidence="11">W6</strain>
    </source>
</reference>
<dbReference type="EMBL" id="KF944797">
    <property type="protein sequence ID" value="AIE45662.1"/>
    <property type="molecule type" value="Genomic_DNA"/>
</dbReference>
<dbReference type="EMBL" id="KF944793">
    <property type="protein sequence ID" value="AIE45658.1"/>
    <property type="molecule type" value="Genomic_DNA"/>
</dbReference>
<dbReference type="InterPro" id="IPR027417">
    <property type="entry name" value="P-loop_NTPase"/>
</dbReference>
<evidence type="ECO:0000256" key="1">
    <source>
        <dbReference type="ARBA" id="ARBA00022741"/>
    </source>
</evidence>
<evidence type="ECO:0000259" key="4">
    <source>
        <dbReference type="Pfam" id="PF06414"/>
    </source>
</evidence>
<dbReference type="GO" id="GO:0016301">
    <property type="term" value="F:kinase activity"/>
    <property type="evidence" value="ECO:0007669"/>
    <property type="project" value="InterPro"/>
</dbReference>
<dbReference type="EMBL" id="KF944801">
    <property type="protein sequence ID" value="AIE45666.1"/>
    <property type="molecule type" value="Genomic_DNA"/>
</dbReference>
<evidence type="ECO:0000313" key="5">
    <source>
        <dbReference type="EMBL" id="AIE45658.1"/>
    </source>
</evidence>
<evidence type="ECO:0000313" key="12">
    <source>
        <dbReference type="EMBL" id="AIE45665.1"/>
    </source>
</evidence>
<dbReference type="EMBL" id="KF944794">
    <property type="protein sequence ID" value="AIE45659.1"/>
    <property type="molecule type" value="Genomic_DNA"/>
</dbReference>
<evidence type="ECO:0000313" key="14">
    <source>
        <dbReference type="EMBL" id="AIE45667.1"/>
    </source>
</evidence>
<evidence type="ECO:0000313" key="6">
    <source>
        <dbReference type="EMBL" id="AIE45659.1"/>
    </source>
</evidence>
<dbReference type="AlphaFoldDB" id="A0A068LFT2"/>
<dbReference type="OMA" id="CINPDIF"/>
<keyword evidence="2" id="KW-0067">ATP-binding</keyword>
<protein>
    <submittedName>
        <fullName evidence="10">Avirulence protein</fullName>
    </submittedName>
</protein>
<evidence type="ECO:0000313" key="11">
    <source>
        <dbReference type="EMBL" id="AIE45664.1"/>
    </source>
</evidence>
<feature type="domain" description="Zeta toxin" evidence="4">
    <location>
        <begin position="145"/>
        <end position="285"/>
    </location>
</feature>
<dbReference type="EMBL" id="KF944795">
    <property type="protein sequence ID" value="AIE45660.1"/>
    <property type="molecule type" value="Genomic_DNA"/>
</dbReference>
<name>A0A068LFT2_PARCI</name>
<dbReference type="EMBL" id="KF944803">
    <property type="protein sequence ID" value="AIE45668.1"/>
    <property type="molecule type" value="Genomic_DNA"/>
</dbReference>
<evidence type="ECO:0000313" key="10">
    <source>
        <dbReference type="EMBL" id="AIE45663.1"/>
    </source>
</evidence>
<sequence length="414" mass="44327">MTDRLSRRNSANSTPRPVTSNAASISRHETPPRPTSRPVHALPAGFPAPSQRSRSSSPSRVRASLPAKVPETSGNRPAIRLPAAPRGSDEIFGLGELPPPGQSRWDYLAHPQNWRPERRQLHDRLIGDAKTAAQDFAEVIERGGHPPTLFALRGNTAAGKTRMATQTIPVLANALKESGGAGCINPDIFKRSLAETPEGAKLTSAQVHAESCILADRLEDELRLQKTASGAAISMLVDKRLAGAHEIDAYIKLAQETGRKIELCDIDAPLEQSLMGVLQRKPEGDAPRPPYVAVANGFSAVRGHRLDVIDKFLSNPTLGSYHLFGTTGNGSKAMVASVVNGELSIHDPQLYEAITDPQGARAGDSGDQIIDAALIDRLTKGIDDPARAMDARTALERYAGMTWSDALAAHSSLT</sequence>
<dbReference type="EMBL" id="KF944802">
    <property type="protein sequence ID" value="AIE45667.1"/>
    <property type="molecule type" value="Genomic_DNA"/>
</dbReference>
<organism evidence="10">
    <name type="scientific">Paracidovorax citrulli</name>
    <name type="common">Acidovorax citrulli</name>
    <dbReference type="NCBI Taxonomy" id="80869"/>
    <lineage>
        <taxon>Bacteria</taxon>
        <taxon>Pseudomonadati</taxon>
        <taxon>Pseudomonadota</taxon>
        <taxon>Betaproteobacteria</taxon>
        <taxon>Burkholderiales</taxon>
        <taxon>Comamonadaceae</taxon>
        <taxon>Paracidovorax</taxon>
    </lineage>
</organism>
<feature type="compositionally biased region" description="Low complexity" evidence="3">
    <location>
        <begin position="47"/>
        <end position="67"/>
    </location>
</feature>
<dbReference type="Gene3D" id="3.40.50.300">
    <property type="entry name" value="P-loop containing nucleotide triphosphate hydrolases"/>
    <property type="match status" value="1"/>
</dbReference>
<evidence type="ECO:0000313" key="15">
    <source>
        <dbReference type="EMBL" id="AIE45668.1"/>
    </source>
</evidence>
<dbReference type="GO" id="GO:0005524">
    <property type="term" value="F:ATP binding"/>
    <property type="evidence" value="ECO:0007669"/>
    <property type="project" value="UniProtKB-KW"/>
</dbReference>
<feature type="compositionally biased region" description="Polar residues" evidence="3">
    <location>
        <begin position="8"/>
        <end position="24"/>
    </location>
</feature>
<evidence type="ECO:0000256" key="2">
    <source>
        <dbReference type="ARBA" id="ARBA00022840"/>
    </source>
</evidence>
<dbReference type="EMBL" id="KF944798">
    <property type="protein sequence ID" value="AIE45663.1"/>
    <property type="molecule type" value="Genomic_DNA"/>
</dbReference>
<dbReference type="Pfam" id="PF06414">
    <property type="entry name" value="Zeta_toxin"/>
    <property type="match status" value="1"/>
</dbReference>
<accession>A0A068LFT2</accession>
<evidence type="ECO:0000313" key="13">
    <source>
        <dbReference type="EMBL" id="AIE45666.1"/>
    </source>
</evidence>
<dbReference type="InterPro" id="IPR010488">
    <property type="entry name" value="Zeta_toxin_domain"/>
</dbReference>